<dbReference type="NCBIfam" id="NF035944">
    <property type="entry name" value="PEPxxWA-CTERM"/>
    <property type="match status" value="1"/>
</dbReference>
<sequence>MLALPFVTAPAHAVTTVDSSAYALSASLSAVNAVLVDIGPLAAAGGTAAPAYNDSAALATIDQQLQFAGLGLVSINQRLNTGVVTSSASSPYPVMPTGTATSAIAGVDIGLETQVLFLPPLTILGLTADAITSTTSVSAVGGLSATGATTIAGLDLTGLGLGGLFIDAALFVNPDPNTVLLDLLGLRIVLNEQTSWGDGVNSIGLATNALRITFDDFLLGGRLVSGDVILGHSQASITDFVQQNAVPEPASWALMIMGFGLVGSAMRIRKARPAMA</sequence>
<dbReference type="EMBL" id="PHHF01000054">
    <property type="protein sequence ID" value="PTD19349.1"/>
    <property type="molecule type" value="Genomic_DNA"/>
</dbReference>
<dbReference type="Proteomes" id="UP000241206">
    <property type="component" value="Unassembled WGS sequence"/>
</dbReference>
<reference evidence="2 3" key="1">
    <citation type="submission" date="2017-11" db="EMBL/GenBank/DDBJ databases">
        <title>Sphingomonas oleivorans sp. nov., isolated from oil-contaminated soil.</title>
        <authorList>
            <person name="Wang L."/>
            <person name="Chen L."/>
        </authorList>
    </citation>
    <scope>NUCLEOTIDE SEQUENCE [LARGE SCALE GENOMIC DNA]</scope>
    <source>
        <strain evidence="2 3">K101</strain>
    </source>
</reference>
<dbReference type="AlphaFoldDB" id="A0A2T4HU68"/>
<organism evidence="2 3">
    <name type="scientific">Edaphosphingomonas fennica</name>
    <dbReference type="NCBI Taxonomy" id="114404"/>
    <lineage>
        <taxon>Bacteria</taxon>
        <taxon>Pseudomonadati</taxon>
        <taxon>Pseudomonadota</taxon>
        <taxon>Alphaproteobacteria</taxon>
        <taxon>Sphingomonadales</taxon>
        <taxon>Rhizorhabdaceae</taxon>
        <taxon>Edaphosphingomonas</taxon>
    </lineage>
</organism>
<protein>
    <submittedName>
        <fullName evidence="2">PEP-CTERM sorting domain-containing protein</fullName>
    </submittedName>
</protein>
<dbReference type="Pfam" id="PF07589">
    <property type="entry name" value="PEP-CTERM"/>
    <property type="match status" value="1"/>
</dbReference>
<evidence type="ECO:0000313" key="2">
    <source>
        <dbReference type="EMBL" id="PTD19349.1"/>
    </source>
</evidence>
<gene>
    <name evidence="2" type="ORF">CV103_13410</name>
</gene>
<dbReference type="InterPro" id="IPR013424">
    <property type="entry name" value="Ice-binding_C"/>
</dbReference>
<evidence type="ECO:0000313" key="3">
    <source>
        <dbReference type="Proteomes" id="UP000241206"/>
    </source>
</evidence>
<evidence type="ECO:0000259" key="1">
    <source>
        <dbReference type="Pfam" id="PF07589"/>
    </source>
</evidence>
<name>A0A2T4HU68_9SPHN</name>
<dbReference type="NCBIfam" id="TIGR02595">
    <property type="entry name" value="PEP_CTERM"/>
    <property type="match status" value="1"/>
</dbReference>
<dbReference type="RefSeq" id="WP_107395208.1">
    <property type="nucleotide sequence ID" value="NZ_PHHF01000054.1"/>
</dbReference>
<accession>A0A2T4HU68</accession>
<feature type="domain" description="Ice-binding protein C-terminal" evidence="1">
    <location>
        <begin position="245"/>
        <end position="270"/>
    </location>
</feature>
<proteinExistence type="predicted"/>
<keyword evidence="3" id="KW-1185">Reference proteome</keyword>
<comment type="caution">
    <text evidence="2">The sequence shown here is derived from an EMBL/GenBank/DDBJ whole genome shotgun (WGS) entry which is preliminary data.</text>
</comment>